<keyword evidence="5" id="KW-1185">Reference proteome</keyword>
<evidence type="ECO:0000256" key="1">
    <source>
        <dbReference type="ARBA" id="ARBA00023015"/>
    </source>
</evidence>
<sequence length="331" mass="36376">MLHLDLDRAVLANTRFAISPLSTAIGALRLLRDNRPSGGGGWRSRVQEAVQGRKLVLLGSLFSGSWDYVPDFLTPQPPGPATGLQEELHTVATTQSARLRWELRVMAQGVSEERLAGRVVPVVLRDALERGEQHFAEQLAAELHQLWEGALAPQWMALRARMEEDIGHRARTIARHGLSGMLAALHPRLLWSDDQLTLVSRLRGRIPTSTGLVLTPSVFTTDLRVVIDSIPGPATRQPMFAYPCRPGPQTPTGPTVPALLGVTRARLLADLHTARTTAELSERHFLATSTVSYHLGILHRTGLITRTRAGQHVLYQRTARATDLLAAPRAH</sequence>
<gene>
    <name evidence="4" type="ORF">GCM10009665_47550</name>
</gene>
<keyword evidence="2" id="KW-0238">DNA-binding</keyword>
<comment type="caution">
    <text evidence="4">The sequence shown here is derived from an EMBL/GenBank/DDBJ whole genome shotgun (WGS) entry which is preliminary data.</text>
</comment>
<dbReference type="RefSeq" id="WP_344443964.1">
    <property type="nucleotide sequence ID" value="NZ_BAAALF010000095.1"/>
</dbReference>
<reference evidence="4 5" key="1">
    <citation type="journal article" date="2019" name="Int. J. Syst. Evol. Microbiol.">
        <title>The Global Catalogue of Microorganisms (GCM) 10K type strain sequencing project: providing services to taxonomists for standard genome sequencing and annotation.</title>
        <authorList>
            <consortium name="The Broad Institute Genomics Platform"/>
            <consortium name="The Broad Institute Genome Sequencing Center for Infectious Disease"/>
            <person name="Wu L."/>
            <person name="Ma J."/>
        </authorList>
    </citation>
    <scope>NUCLEOTIDE SEQUENCE [LARGE SCALE GENOMIC DNA]</scope>
    <source>
        <strain evidence="4 5">JCM 13004</strain>
    </source>
</reference>
<dbReference type="PANTHER" id="PTHR33154:SF33">
    <property type="entry name" value="TRANSCRIPTIONAL REPRESSOR SDPR"/>
    <property type="match status" value="1"/>
</dbReference>
<dbReference type="EMBL" id="BAAALF010000095">
    <property type="protein sequence ID" value="GAA1251358.1"/>
    <property type="molecule type" value="Genomic_DNA"/>
</dbReference>
<evidence type="ECO:0000313" key="4">
    <source>
        <dbReference type="EMBL" id="GAA1251358.1"/>
    </source>
</evidence>
<protein>
    <submittedName>
        <fullName evidence="4">ArsR family transcriptional regulator</fullName>
    </submittedName>
</protein>
<dbReference type="PANTHER" id="PTHR33154">
    <property type="entry name" value="TRANSCRIPTIONAL REGULATOR, ARSR FAMILY"/>
    <property type="match status" value="1"/>
</dbReference>
<proteinExistence type="predicted"/>
<dbReference type="SUPFAM" id="SSF46785">
    <property type="entry name" value="Winged helix' DNA-binding domain"/>
    <property type="match status" value="1"/>
</dbReference>
<dbReference type="Gene3D" id="1.10.10.10">
    <property type="entry name" value="Winged helix-like DNA-binding domain superfamily/Winged helix DNA-binding domain"/>
    <property type="match status" value="1"/>
</dbReference>
<accession>A0ABN1WIS1</accession>
<dbReference type="InterPro" id="IPR011991">
    <property type="entry name" value="ArsR-like_HTH"/>
</dbReference>
<organism evidence="4 5">
    <name type="scientific">Kitasatospora nipponensis</name>
    <dbReference type="NCBI Taxonomy" id="258049"/>
    <lineage>
        <taxon>Bacteria</taxon>
        <taxon>Bacillati</taxon>
        <taxon>Actinomycetota</taxon>
        <taxon>Actinomycetes</taxon>
        <taxon>Kitasatosporales</taxon>
        <taxon>Streptomycetaceae</taxon>
        <taxon>Kitasatospora</taxon>
    </lineage>
</organism>
<evidence type="ECO:0000313" key="5">
    <source>
        <dbReference type="Proteomes" id="UP001500037"/>
    </source>
</evidence>
<evidence type="ECO:0000256" key="3">
    <source>
        <dbReference type="ARBA" id="ARBA00023163"/>
    </source>
</evidence>
<evidence type="ECO:0000256" key="2">
    <source>
        <dbReference type="ARBA" id="ARBA00023125"/>
    </source>
</evidence>
<dbReference type="InterPro" id="IPR036390">
    <property type="entry name" value="WH_DNA-bd_sf"/>
</dbReference>
<name>A0ABN1WIS1_9ACTN</name>
<dbReference type="InterPro" id="IPR051081">
    <property type="entry name" value="HTH_MetalResp_TranReg"/>
</dbReference>
<keyword evidence="3" id="KW-0804">Transcription</keyword>
<dbReference type="CDD" id="cd00090">
    <property type="entry name" value="HTH_ARSR"/>
    <property type="match status" value="1"/>
</dbReference>
<dbReference type="InterPro" id="IPR036388">
    <property type="entry name" value="WH-like_DNA-bd_sf"/>
</dbReference>
<dbReference type="Proteomes" id="UP001500037">
    <property type="component" value="Unassembled WGS sequence"/>
</dbReference>
<keyword evidence="1" id="KW-0805">Transcription regulation</keyword>